<dbReference type="InterPro" id="IPR002890">
    <property type="entry name" value="MG2"/>
</dbReference>
<dbReference type="Pfam" id="PF17789">
    <property type="entry name" value="MG4"/>
    <property type="match status" value="1"/>
</dbReference>
<dbReference type="PANTHER" id="PTHR11412">
    <property type="entry name" value="MACROGLOBULIN / COMPLEMENT"/>
    <property type="match status" value="1"/>
</dbReference>
<evidence type="ECO:0000256" key="8">
    <source>
        <dbReference type="ARBA" id="ARBA00023157"/>
    </source>
</evidence>
<dbReference type="SUPFAM" id="SSF48239">
    <property type="entry name" value="Terpenoid cyclases/Protein prenyltransferases"/>
    <property type="match status" value="1"/>
</dbReference>
<dbReference type="Gene3D" id="2.20.130.20">
    <property type="match status" value="1"/>
</dbReference>
<comment type="subcellular location">
    <subcellularLocation>
        <location evidence="1">Secreted</location>
    </subcellularLocation>
</comment>
<dbReference type="PROSITE" id="PS00477">
    <property type="entry name" value="ALPHA_2_MACROGLOBULIN"/>
    <property type="match status" value="1"/>
</dbReference>
<dbReference type="FunFam" id="2.60.40.1930:FF:000001">
    <property type="entry name" value="CD109 isoform 3"/>
    <property type="match status" value="1"/>
</dbReference>
<sequence>MRGNQLPNPVLILFFLLLPRDASTASKPQYLVLVPSELYTGVPEKACVMLNHLNETVTLNIILHYGMQIRTLLTDLVTEKNSFYCSPFTVSMAPRDMEARLITVEVKGPTQQFIKRKRVHITKVDSLIFVQTDKPIYKPGQTVRFRVVSVDVNFHPLNETFPVVYIENPKRNRIFQWQSLRLQGGLSQLSFPLSVEPTLGTYKVNLRKESGEKIEHPFEVNEYVLPKFEVQVKMPKTIGFLEEEFTVSVCALYTYGKPVSGLVTINVCRKYSQQRYACHGRHSQNTCEEFSQQADSEGCFTQLVKTKVFQLRQKGYNMSIQVEAKVKEDGTELELTGHGSCEITNTLSKLKFTKADTHYRHGLPFLGQVILVDEKDQPIPNKTVVIRVDVTAYRSSLTTNEHGLVNISIDTTNFTSSLFTVTVTYKENNLCFDNWWLEEFHAQAQHTVKHIFSPSKSYVYLELVGGTMTCGQIQDIRAHYILNGQILKDEKELTFYYLIKARGSISQSGSHVLSIEQGDMKGVFSFSFRVDSDIVPAARLLVYAILPSGEIVADTKKLEIENCFANKVNLSFSEAQSLPASHNNLEVTATPHSLCALRAVDQSVLLMKPEAELSPQSVYDLLPVKSVSSVGYGGPLTKDDEQCIIAEDIIHNGIVYTPKQILDDEDVYSIFESAGLNIFTNSKVHKPHCQLLLPRPGMPMAYSGSNVAVRSSSLPEKEKQNSVYRKKSTVLRAKGPVLITFLHVFPLARGIAGPVYPMFPRENLPAVEVKETVRKYFPETWIWDLVPLDSSGRNELAVNVPDTITEWKASALCLSGSTGLGLSPVISLQVFQPFFLELTLPYSVVRGEAFTLKATVFNYLSHCIRVSWQLEAFPDKSADLAKKNEETPCVCANRQKTMSWSVTPKSLGKVNFTATVEALQSQELCGNKVPRVPALGQKDTVIKPLLVEPEGIEKEETFNTLLCASETGVSEKLSLKVPSDVVEGSARATCSVLGDILGSAVQNLHNLLQMPYGCGEQNMVLFVPNIYVLNYLNETRQLTETIKSKAISYLISGYQRQLNYKHSDGSYSTFGDHNGRSQGNTWLTAFVLKSFAQARSHIFVEMSHITSALTWLAQRQKENGCFQRSGSLLNNAIRGGVDDELTLSAYITISLLEVPLPVTHPVVRNALFCLENAWGSISEAQGSLVYTKALLAYAFALAGKQAKRSELLESLDKDAVKEEDSIHWQRPGKVEDVTTFCYQPRAPSVEVEMTSYLLLAYLTAWPAPSSEDLSVASRIVKWIIKQQNPNGGFSSTQDTVVALQALSKYGAATFSKREKATVVTVKSSEKFFEEFQVHDANRLLLQEVGLPEIPGEYSTTVSGSGCVYLQTSLRYNILPKKEGKVPFTLKVDTLPKNCDGVHAHRKFQIHINISYTGERPSSNMVIVDVKMVSGFIPTKSSVRKLQEKPQIQRTEVSTNHVLIYFEELTNQTLSFSFSVEQDIQVDNLKPATVKAYDYYETEEFTIEEYRDPCSAESEHRTA</sequence>
<dbReference type="Pfam" id="PF01835">
    <property type="entry name" value="MG2"/>
    <property type="match status" value="1"/>
</dbReference>
<evidence type="ECO:0000313" key="14">
    <source>
        <dbReference type="Proteomes" id="UP000286641"/>
    </source>
</evidence>
<dbReference type="Gene3D" id="2.60.120.1540">
    <property type="match status" value="1"/>
</dbReference>
<organism evidence="14 15">
    <name type="scientific">Callorhinus ursinus</name>
    <name type="common">Northern fur seal</name>
    <dbReference type="NCBI Taxonomy" id="34884"/>
    <lineage>
        <taxon>Eukaryota</taxon>
        <taxon>Metazoa</taxon>
        <taxon>Chordata</taxon>
        <taxon>Craniata</taxon>
        <taxon>Vertebrata</taxon>
        <taxon>Euteleostomi</taxon>
        <taxon>Mammalia</taxon>
        <taxon>Eutheria</taxon>
        <taxon>Laurasiatheria</taxon>
        <taxon>Carnivora</taxon>
        <taxon>Caniformia</taxon>
        <taxon>Pinnipedia</taxon>
        <taxon>Otariidae</taxon>
        <taxon>Callorhinus</taxon>
    </lineage>
</organism>
<proteinExistence type="inferred from homology"/>
<dbReference type="PANTHER" id="PTHR11412:SF116">
    <property type="entry name" value="PREGNANCY ZONE PROTEIN"/>
    <property type="match status" value="1"/>
</dbReference>
<dbReference type="InterPro" id="IPR050473">
    <property type="entry name" value="A2M/Complement_sys"/>
</dbReference>
<dbReference type="FunFam" id="2.60.40.1930:FF:000002">
    <property type="entry name" value="PZP, alpha-2-macroglobulin like"/>
    <property type="match status" value="1"/>
</dbReference>
<dbReference type="FunFam" id="2.60.40.1940:FF:000002">
    <property type="entry name" value="Alpha-2-macroglobulin"/>
    <property type="match status" value="1"/>
</dbReference>
<dbReference type="FunFam" id="2.60.40.10:FF:001815">
    <property type="entry name" value="pregnancy zone protein-like"/>
    <property type="match status" value="1"/>
</dbReference>
<dbReference type="InterPro" id="IPR008930">
    <property type="entry name" value="Terpenoid_cyclase/PrenylTrfase"/>
</dbReference>
<evidence type="ECO:0000256" key="6">
    <source>
        <dbReference type="ARBA" id="ARBA00022900"/>
    </source>
</evidence>
<dbReference type="InterPro" id="IPR019742">
    <property type="entry name" value="MacrogloblnA2_CS"/>
</dbReference>
<protein>
    <submittedName>
        <fullName evidence="15">Pregnancy zone protein-like</fullName>
    </submittedName>
</protein>
<dbReference type="SMART" id="SM01361">
    <property type="entry name" value="A2M_recep"/>
    <property type="match status" value="1"/>
</dbReference>
<evidence type="ECO:0000256" key="9">
    <source>
        <dbReference type="ARBA" id="ARBA00023180"/>
    </source>
</evidence>
<keyword evidence="5 10" id="KW-0732">Signal</keyword>
<dbReference type="Gene3D" id="2.60.40.1930">
    <property type="match status" value="2"/>
</dbReference>
<evidence type="ECO:0000256" key="3">
    <source>
        <dbReference type="ARBA" id="ARBA00022525"/>
    </source>
</evidence>
<evidence type="ECO:0000259" key="12">
    <source>
        <dbReference type="SMART" id="SM01360"/>
    </source>
</evidence>
<gene>
    <name evidence="15" type="primary">LOC112830045</name>
</gene>
<dbReference type="Gene3D" id="1.50.10.20">
    <property type="match status" value="1"/>
</dbReference>
<keyword evidence="4" id="KW-0646">Protease inhibitor</keyword>
<dbReference type="Pfam" id="PF07703">
    <property type="entry name" value="A2M_BRD"/>
    <property type="match status" value="1"/>
</dbReference>
<dbReference type="Gene3D" id="2.60.40.10">
    <property type="entry name" value="Immunoglobulins"/>
    <property type="match status" value="2"/>
</dbReference>
<dbReference type="FunFam" id="1.50.10.20:FF:000001">
    <property type="entry name" value="CD109 isoform 1"/>
    <property type="match status" value="1"/>
</dbReference>
<dbReference type="Pfam" id="PF17791">
    <property type="entry name" value="MG3"/>
    <property type="match status" value="1"/>
</dbReference>
<keyword evidence="9" id="KW-0325">Glycoprotein</keyword>
<dbReference type="SUPFAM" id="SSF81296">
    <property type="entry name" value="E set domains"/>
    <property type="match status" value="1"/>
</dbReference>
<evidence type="ECO:0000256" key="5">
    <source>
        <dbReference type="ARBA" id="ARBA00022729"/>
    </source>
</evidence>
<dbReference type="FunFam" id="2.60.40.10:FF:000312">
    <property type="entry name" value="Alpha-2-macroglobulin like 1"/>
    <property type="match status" value="1"/>
</dbReference>
<dbReference type="InterPro" id="IPR011625">
    <property type="entry name" value="A2M_N_BRD"/>
</dbReference>
<keyword evidence="14" id="KW-1185">Reference proteome</keyword>
<reference key="1">
    <citation type="submission" date="2019-01" db="UniProtKB">
        <authorList>
            <consortium name="RefSeq"/>
        </authorList>
    </citation>
    <scope>IDENTIFICATION</scope>
</reference>
<evidence type="ECO:0000259" key="13">
    <source>
        <dbReference type="SMART" id="SM01361"/>
    </source>
</evidence>
<dbReference type="CDD" id="cd02897">
    <property type="entry name" value="A2M_2"/>
    <property type="match status" value="1"/>
</dbReference>
<keyword evidence="8" id="KW-1015">Disulfide bond</keyword>
<keyword evidence="6" id="KW-0722">Serine protease inhibitor</keyword>
<dbReference type="GO" id="GO:0004867">
    <property type="term" value="F:serine-type endopeptidase inhibitor activity"/>
    <property type="evidence" value="ECO:0007669"/>
    <property type="project" value="UniProtKB-KW"/>
</dbReference>
<dbReference type="InterPro" id="IPR041555">
    <property type="entry name" value="MG3"/>
</dbReference>
<accession>A0A3Q7R516</accession>
<dbReference type="InterPro" id="IPR001599">
    <property type="entry name" value="Macroglobln_a2"/>
</dbReference>
<feature type="domain" description="Alpha-2-macroglobulin" evidence="12">
    <location>
        <begin position="780"/>
        <end position="870"/>
    </location>
</feature>
<dbReference type="FunFam" id="2.60.40.690:FF:000001">
    <property type="entry name" value="PZP, alpha-2-macroglobulin like"/>
    <property type="match status" value="1"/>
</dbReference>
<name>A0A3Q7R516_CALUR</name>
<evidence type="ECO:0000256" key="1">
    <source>
        <dbReference type="ARBA" id="ARBA00004613"/>
    </source>
</evidence>
<dbReference type="Pfam" id="PF07677">
    <property type="entry name" value="A2M_recep"/>
    <property type="match status" value="1"/>
</dbReference>
<evidence type="ECO:0000313" key="15">
    <source>
        <dbReference type="RefSeq" id="XP_025735471.1"/>
    </source>
</evidence>
<dbReference type="InterPro" id="IPR040839">
    <property type="entry name" value="MG4"/>
</dbReference>
<comment type="similarity">
    <text evidence="2">Belongs to the protease inhibitor I39 (alpha-2-macroglobulin) family.</text>
</comment>
<reference evidence="15" key="2">
    <citation type="submission" date="2025-08" db="UniProtKB">
        <authorList>
            <consortium name="RefSeq"/>
        </authorList>
    </citation>
    <scope>IDENTIFICATION</scope>
    <source>
        <tissue evidence="15">Blood</tissue>
    </source>
</reference>
<feature type="signal peptide" evidence="10">
    <location>
        <begin position="1"/>
        <end position="24"/>
    </location>
</feature>
<evidence type="ECO:0000259" key="11">
    <source>
        <dbReference type="SMART" id="SM01359"/>
    </source>
</evidence>
<evidence type="ECO:0000256" key="2">
    <source>
        <dbReference type="ARBA" id="ARBA00010952"/>
    </source>
</evidence>
<dbReference type="SMART" id="SM01419">
    <property type="entry name" value="Thiol-ester_cl"/>
    <property type="match status" value="1"/>
</dbReference>
<dbReference type="InterPro" id="IPR014756">
    <property type="entry name" value="Ig_E-set"/>
</dbReference>
<dbReference type="InterPro" id="IPR011626">
    <property type="entry name" value="Alpha-macroglobulin_TED"/>
</dbReference>
<dbReference type="InterPro" id="IPR036595">
    <property type="entry name" value="A-macroglobulin_rcpt-bd_sf"/>
</dbReference>
<keyword evidence="7" id="KW-0882">Thioester bond</keyword>
<dbReference type="GO" id="GO:0002020">
    <property type="term" value="F:protease binding"/>
    <property type="evidence" value="ECO:0007669"/>
    <property type="project" value="TreeGrafter"/>
</dbReference>
<dbReference type="InterPro" id="IPR041813">
    <property type="entry name" value="A2M_TED"/>
</dbReference>
<dbReference type="SMART" id="SM01360">
    <property type="entry name" value="A2M"/>
    <property type="match status" value="1"/>
</dbReference>
<dbReference type="InterPro" id="IPR047565">
    <property type="entry name" value="Alpha-macroglob_thiol-ester_cl"/>
</dbReference>
<dbReference type="Proteomes" id="UP000286641">
    <property type="component" value="Unplaced"/>
</dbReference>
<dbReference type="SMART" id="SM01359">
    <property type="entry name" value="A2M_N_2"/>
    <property type="match status" value="1"/>
</dbReference>
<feature type="domain" description="Alpha-macroglobulin receptor-binding" evidence="13">
    <location>
        <begin position="1418"/>
        <end position="1505"/>
    </location>
</feature>
<dbReference type="RefSeq" id="XP_025735471.1">
    <property type="nucleotide sequence ID" value="XM_025879686.1"/>
</dbReference>
<dbReference type="Pfam" id="PF00207">
    <property type="entry name" value="A2M"/>
    <property type="match status" value="1"/>
</dbReference>
<dbReference type="Gene3D" id="2.60.40.690">
    <property type="entry name" value="Alpha-macroglobulin, receptor-binding domain"/>
    <property type="match status" value="1"/>
</dbReference>
<dbReference type="GO" id="GO:0005615">
    <property type="term" value="C:extracellular space"/>
    <property type="evidence" value="ECO:0007669"/>
    <property type="project" value="InterPro"/>
</dbReference>
<keyword evidence="3" id="KW-0964">Secreted</keyword>
<feature type="chain" id="PRO_5018598388" evidence="10">
    <location>
        <begin position="25"/>
        <end position="1518"/>
    </location>
</feature>
<feature type="domain" description="Alpha-2-macroglobulin bait region" evidence="11">
    <location>
        <begin position="459"/>
        <end position="607"/>
    </location>
</feature>
<dbReference type="SUPFAM" id="SSF49410">
    <property type="entry name" value="Alpha-macroglobulin receptor domain"/>
    <property type="match status" value="1"/>
</dbReference>
<evidence type="ECO:0000256" key="10">
    <source>
        <dbReference type="SAM" id="SignalP"/>
    </source>
</evidence>
<dbReference type="InterPro" id="IPR013783">
    <property type="entry name" value="Ig-like_fold"/>
</dbReference>
<dbReference type="Pfam" id="PF07678">
    <property type="entry name" value="TED_complement"/>
    <property type="match status" value="1"/>
</dbReference>
<dbReference type="InterPro" id="IPR009048">
    <property type="entry name" value="A-macroglobulin_rcpt-bd"/>
</dbReference>
<dbReference type="Gene3D" id="2.60.40.1940">
    <property type="match status" value="1"/>
</dbReference>
<evidence type="ECO:0000256" key="7">
    <source>
        <dbReference type="ARBA" id="ARBA00022966"/>
    </source>
</evidence>
<evidence type="ECO:0000256" key="4">
    <source>
        <dbReference type="ARBA" id="ARBA00022690"/>
    </source>
</evidence>
<dbReference type="Gene3D" id="6.20.50.160">
    <property type="match status" value="1"/>
</dbReference>
<dbReference type="InParanoid" id="A0A3Q7R516"/>